<feature type="compositionally biased region" description="Basic and acidic residues" evidence="5">
    <location>
        <begin position="1"/>
        <end position="31"/>
    </location>
</feature>
<dbReference type="Gene3D" id="3.30.200.20">
    <property type="entry name" value="Phosphorylase Kinase, domain 1"/>
    <property type="match status" value="1"/>
</dbReference>
<evidence type="ECO:0000259" key="6">
    <source>
        <dbReference type="PROSITE" id="PS50011"/>
    </source>
</evidence>
<dbReference type="Proteomes" id="UP001159428">
    <property type="component" value="Unassembled WGS sequence"/>
</dbReference>
<dbReference type="SMART" id="SM00220">
    <property type="entry name" value="S_TKc"/>
    <property type="match status" value="1"/>
</dbReference>
<dbReference type="GO" id="GO:0004674">
    <property type="term" value="F:protein serine/threonine kinase activity"/>
    <property type="evidence" value="ECO:0007669"/>
    <property type="project" value="UniProtKB-KW"/>
</dbReference>
<evidence type="ECO:0000256" key="1">
    <source>
        <dbReference type="ARBA" id="ARBA00022741"/>
    </source>
</evidence>
<organism evidence="7 8">
    <name type="scientific">Pocillopora meandrina</name>
    <dbReference type="NCBI Taxonomy" id="46732"/>
    <lineage>
        <taxon>Eukaryota</taxon>
        <taxon>Metazoa</taxon>
        <taxon>Cnidaria</taxon>
        <taxon>Anthozoa</taxon>
        <taxon>Hexacorallia</taxon>
        <taxon>Scleractinia</taxon>
        <taxon>Astrocoeniina</taxon>
        <taxon>Pocilloporidae</taxon>
        <taxon>Pocillopora</taxon>
    </lineage>
</organism>
<evidence type="ECO:0000256" key="4">
    <source>
        <dbReference type="RuleBase" id="RU000304"/>
    </source>
</evidence>
<comment type="caution">
    <text evidence="7">The sequence shown here is derived from an EMBL/GenBank/DDBJ whole genome shotgun (WGS) entry which is preliminary data.</text>
</comment>
<dbReference type="Gene3D" id="1.10.510.10">
    <property type="entry name" value="Transferase(Phosphotransferase) domain 1"/>
    <property type="match status" value="1"/>
</dbReference>
<proteinExistence type="inferred from homology"/>
<feature type="binding site" evidence="3">
    <location>
        <position position="181"/>
    </location>
    <ligand>
        <name>ATP</name>
        <dbReference type="ChEBI" id="CHEBI:30616"/>
    </ligand>
</feature>
<dbReference type="PROSITE" id="PS00108">
    <property type="entry name" value="PROTEIN_KINASE_ST"/>
    <property type="match status" value="1"/>
</dbReference>
<name>A0AAU9Y291_9CNID</name>
<keyword evidence="8" id="KW-1185">Reference proteome</keyword>
<dbReference type="InterPro" id="IPR000719">
    <property type="entry name" value="Prot_kinase_dom"/>
</dbReference>
<keyword evidence="2 3" id="KW-0067">ATP-binding</keyword>
<dbReference type="PANTHER" id="PTHR45756:SF1">
    <property type="entry name" value="PROTEIN KINASE DOMAIN CONTAINING PROTEIN"/>
    <property type="match status" value="1"/>
</dbReference>
<evidence type="ECO:0000256" key="3">
    <source>
        <dbReference type="PROSITE-ProRule" id="PRU10141"/>
    </source>
</evidence>
<sequence length="397" mass="44564">MKKNEKSELLNHEKTLQKKETDREKNGERGNKGSKCRIQRIKMLNYNREANELVPCTSEAKETKLPPSDQHFEPQNVKKPRILALKPGSEEKKEALGGCSRAAKMIQMAVGADAVVSQKPRGKRHQTFLIGKKTTVSNGSRFEPKELRPENIEYLSKNPVGSGSFGQCFLGRYRGIDVIVKQMTHNETSEDEERARRDLLHEAKVVSALGDHPHLPMIFGVVTKASPLCLVTQFYGVQEESVTLHQAADNNAVTKANCISIFKKICSVLDRVHSKGYLHNDIKGNNVVLERPSASGEFSPVLIDFGKSLKVSSVTLYRRNGTVMKCKGKSYLAPEVVSERLYSVASDIFSLGRMLKSSSLLGFYERVRELVKMSTRDKPSERPSFYVFSRKIADVKF</sequence>
<evidence type="ECO:0000313" key="8">
    <source>
        <dbReference type="Proteomes" id="UP001159428"/>
    </source>
</evidence>
<evidence type="ECO:0000256" key="5">
    <source>
        <dbReference type="SAM" id="MobiDB-lite"/>
    </source>
</evidence>
<gene>
    <name evidence="7" type="ORF">PMEA_00003349</name>
</gene>
<dbReference type="AlphaFoldDB" id="A0AAU9Y291"/>
<keyword evidence="1 3" id="KW-0547">Nucleotide-binding</keyword>
<evidence type="ECO:0000313" key="7">
    <source>
        <dbReference type="EMBL" id="CAH3165125.1"/>
    </source>
</evidence>
<keyword evidence="4" id="KW-0418">Kinase</keyword>
<dbReference type="PROSITE" id="PS50011">
    <property type="entry name" value="PROTEIN_KINASE_DOM"/>
    <property type="match status" value="1"/>
</dbReference>
<dbReference type="InterPro" id="IPR053215">
    <property type="entry name" value="TKL_Ser/Thr_kinase"/>
</dbReference>
<reference evidence="7 8" key="1">
    <citation type="submission" date="2022-05" db="EMBL/GenBank/DDBJ databases">
        <authorList>
            <consortium name="Genoscope - CEA"/>
            <person name="William W."/>
        </authorList>
    </citation>
    <scope>NUCLEOTIDE SEQUENCE [LARGE SCALE GENOMIC DNA]</scope>
</reference>
<comment type="similarity">
    <text evidence="4">Belongs to the protein kinase superfamily.</text>
</comment>
<dbReference type="InterPro" id="IPR011009">
    <property type="entry name" value="Kinase-like_dom_sf"/>
</dbReference>
<protein>
    <recommendedName>
        <fullName evidence="6">Protein kinase domain-containing protein</fullName>
    </recommendedName>
</protein>
<dbReference type="PROSITE" id="PS00107">
    <property type="entry name" value="PROTEIN_KINASE_ATP"/>
    <property type="match status" value="1"/>
</dbReference>
<dbReference type="InterPro" id="IPR008271">
    <property type="entry name" value="Ser/Thr_kinase_AS"/>
</dbReference>
<feature type="domain" description="Protein kinase" evidence="6">
    <location>
        <begin position="154"/>
        <end position="397"/>
    </location>
</feature>
<keyword evidence="4" id="KW-0808">Transferase</keyword>
<accession>A0AAU9Y291</accession>
<dbReference type="PANTHER" id="PTHR45756">
    <property type="entry name" value="PALMITOYLTRANSFERASE"/>
    <property type="match status" value="1"/>
</dbReference>
<feature type="region of interest" description="Disordered" evidence="5">
    <location>
        <begin position="1"/>
        <end position="36"/>
    </location>
</feature>
<dbReference type="SUPFAM" id="SSF56112">
    <property type="entry name" value="Protein kinase-like (PK-like)"/>
    <property type="match status" value="1"/>
</dbReference>
<dbReference type="EMBL" id="CALNXJ010000113">
    <property type="protein sequence ID" value="CAH3165125.1"/>
    <property type="molecule type" value="Genomic_DNA"/>
</dbReference>
<evidence type="ECO:0000256" key="2">
    <source>
        <dbReference type="ARBA" id="ARBA00022840"/>
    </source>
</evidence>
<dbReference type="InterPro" id="IPR017441">
    <property type="entry name" value="Protein_kinase_ATP_BS"/>
</dbReference>
<dbReference type="GO" id="GO:0005524">
    <property type="term" value="F:ATP binding"/>
    <property type="evidence" value="ECO:0007669"/>
    <property type="project" value="UniProtKB-UniRule"/>
</dbReference>
<dbReference type="CDD" id="cd00180">
    <property type="entry name" value="PKc"/>
    <property type="match status" value="1"/>
</dbReference>
<keyword evidence="4" id="KW-0723">Serine/threonine-protein kinase</keyword>
<dbReference type="Pfam" id="PF00069">
    <property type="entry name" value="Pkinase"/>
    <property type="match status" value="1"/>
</dbReference>